<keyword evidence="1" id="KW-0479">Metal-binding</keyword>
<dbReference type="GO" id="GO:0043565">
    <property type="term" value="F:sequence-specific DNA binding"/>
    <property type="evidence" value="ECO:0007669"/>
    <property type="project" value="InterPro"/>
</dbReference>
<evidence type="ECO:0000256" key="1">
    <source>
        <dbReference type="PROSITE-ProRule" id="PRU00094"/>
    </source>
</evidence>
<feature type="region of interest" description="Disordered" evidence="2">
    <location>
        <begin position="254"/>
        <end position="276"/>
    </location>
</feature>
<dbReference type="Pfam" id="PF00320">
    <property type="entry name" value="GATA"/>
    <property type="match status" value="1"/>
</dbReference>
<keyword evidence="1" id="KW-0863">Zinc-finger</keyword>
<evidence type="ECO:0000313" key="5">
    <source>
        <dbReference type="RefSeq" id="XP_010933571.1"/>
    </source>
</evidence>
<dbReference type="Proteomes" id="UP000504607">
    <property type="component" value="Chromosome 11"/>
</dbReference>
<keyword evidence="4" id="KW-1185">Reference proteome</keyword>
<evidence type="ECO:0000259" key="3">
    <source>
        <dbReference type="PROSITE" id="PS50114"/>
    </source>
</evidence>
<dbReference type="OrthoDB" id="515401at2759"/>
<dbReference type="CDD" id="cd00202">
    <property type="entry name" value="ZnF_GATA"/>
    <property type="match status" value="1"/>
</dbReference>
<dbReference type="InterPro" id="IPR013088">
    <property type="entry name" value="Znf_NHR/GATA"/>
</dbReference>
<reference evidence="5" key="1">
    <citation type="submission" date="2025-08" db="UniProtKB">
        <authorList>
            <consortium name="RefSeq"/>
        </authorList>
    </citation>
    <scope>IDENTIFICATION</scope>
</reference>
<dbReference type="GO" id="GO:0008270">
    <property type="term" value="F:zinc ion binding"/>
    <property type="evidence" value="ECO:0007669"/>
    <property type="project" value="UniProtKB-KW"/>
</dbReference>
<dbReference type="Gene3D" id="3.30.50.10">
    <property type="entry name" value="Erythroid Transcription Factor GATA-1, subunit A"/>
    <property type="match status" value="1"/>
</dbReference>
<proteinExistence type="predicted"/>
<dbReference type="SUPFAM" id="SSF57716">
    <property type="entry name" value="Glucocorticoid receptor-like (DNA-binding domain)"/>
    <property type="match status" value="1"/>
</dbReference>
<dbReference type="PANTHER" id="PTHR46855:SF1">
    <property type="entry name" value="GATA TRANSCRIPTION FACTOR 26"/>
    <property type="match status" value="1"/>
</dbReference>
<evidence type="ECO:0000313" key="4">
    <source>
        <dbReference type="Proteomes" id="UP000504607"/>
    </source>
</evidence>
<dbReference type="GeneID" id="105053931"/>
<dbReference type="GO" id="GO:0006355">
    <property type="term" value="P:regulation of DNA-templated transcription"/>
    <property type="evidence" value="ECO:0007669"/>
    <property type="project" value="InterPro"/>
</dbReference>
<keyword evidence="1" id="KW-0862">Zinc</keyword>
<feature type="domain" description="GATA-type" evidence="3">
    <location>
        <begin position="7"/>
        <end position="40"/>
    </location>
</feature>
<dbReference type="PANTHER" id="PTHR46855">
    <property type="entry name" value="OSJNBB0038F03.10 PROTEIN"/>
    <property type="match status" value="1"/>
</dbReference>
<evidence type="ECO:0000256" key="2">
    <source>
        <dbReference type="SAM" id="MobiDB-lite"/>
    </source>
</evidence>
<dbReference type="PROSITE" id="PS00344">
    <property type="entry name" value="GATA_ZN_FINGER_1"/>
    <property type="match status" value="1"/>
</dbReference>
<dbReference type="RefSeq" id="XP_010933571.1">
    <property type="nucleotide sequence ID" value="XM_010935269.2"/>
</dbReference>
<accession>A0A6I9RWI4</accession>
<gene>
    <name evidence="5" type="primary">LOC105053931</name>
</gene>
<feature type="region of interest" description="Disordered" evidence="2">
    <location>
        <begin position="140"/>
        <end position="161"/>
    </location>
</feature>
<dbReference type="PROSITE" id="PS50114">
    <property type="entry name" value="GATA_ZN_FINGER_2"/>
    <property type="match status" value="1"/>
</dbReference>
<feature type="compositionally biased region" description="Polar residues" evidence="2">
    <location>
        <begin position="458"/>
        <end position="472"/>
    </location>
</feature>
<dbReference type="InterPro" id="IPR044589">
    <property type="entry name" value="GATA26/27"/>
</dbReference>
<dbReference type="AlphaFoldDB" id="A0A6I9RWI4"/>
<name>A0A6I9RWI4_ELAGV</name>
<protein>
    <submittedName>
        <fullName evidence="5">GATA transcription factor 26 isoform X2</fullName>
    </submittedName>
</protein>
<sequence length="472" mass="52080">MGKHGPCCHCGVTSTPLWRNGPPEKPVLCNACGSRWRTKGSLTNYTPMHAREPIDSEELKVTKAKSISLKSKEQKLHKKKQSITTLGSEREIPYSDQNFRKIADGDTSNRSSSGSAISYSESCAHFGTTDASDMTGSAQSNVWDPLVPSKKRTGITRPKSSSVEKLTKDLYTILHEQQSSYQGSSEGDLLYESRTPMGSFEIGYGSVLIRHPKSKSVEEESEASSLPEDNKSYIINEAYSGIASFHVHSENKGILSDSGNDKKSTAQVLQENGRRDKFSHDKLQILRDRESPLCSTDLQDVKCKQMTEGKGMATRPKFPGFSDLASLKRMRDGQNQNYPELKETMRSPKRMCKSGSTNLLSGNQPQLNSCDAGSKLTDDADDFIDNEEACFSPRSFFASPPDRVSMVDDSTDHDLLLDVPCNASFPEAELLYHPWKQKIASSSSPSEGGVAQGEESRSNFPSSFSNKLPKNR</sequence>
<feature type="region of interest" description="Disordered" evidence="2">
    <location>
        <begin position="439"/>
        <end position="472"/>
    </location>
</feature>
<organism evidence="4 5">
    <name type="scientific">Elaeis guineensis var. tenera</name>
    <name type="common">Oil palm</name>
    <dbReference type="NCBI Taxonomy" id="51953"/>
    <lineage>
        <taxon>Eukaryota</taxon>
        <taxon>Viridiplantae</taxon>
        <taxon>Streptophyta</taxon>
        <taxon>Embryophyta</taxon>
        <taxon>Tracheophyta</taxon>
        <taxon>Spermatophyta</taxon>
        <taxon>Magnoliopsida</taxon>
        <taxon>Liliopsida</taxon>
        <taxon>Arecaceae</taxon>
        <taxon>Arecoideae</taxon>
        <taxon>Cocoseae</taxon>
        <taxon>Elaeidinae</taxon>
        <taxon>Elaeis</taxon>
    </lineage>
</organism>
<dbReference type="SMART" id="SM00401">
    <property type="entry name" value="ZnF_GATA"/>
    <property type="match status" value="1"/>
</dbReference>
<dbReference type="InterPro" id="IPR000679">
    <property type="entry name" value="Znf_GATA"/>
</dbReference>